<dbReference type="AlphaFoldDB" id="A0A2G5VGP1"/>
<reference evidence="2" key="1">
    <citation type="submission" date="2017-10" db="EMBL/GenBank/DDBJ databases">
        <title>Rapid genome shrinkage in a self-fertile nematode reveals novel sperm competition proteins.</title>
        <authorList>
            <person name="Yin D."/>
            <person name="Schwarz E.M."/>
            <person name="Thomas C.G."/>
            <person name="Felde R.L."/>
            <person name="Korf I.F."/>
            <person name="Cutter A.D."/>
            <person name="Schartner C.M."/>
            <person name="Ralston E.J."/>
            <person name="Meyer B.J."/>
            <person name="Haag E.S."/>
        </authorList>
    </citation>
    <scope>NUCLEOTIDE SEQUENCE [LARGE SCALE GENOMIC DNA]</scope>
    <source>
        <strain evidence="2">JU1422</strain>
    </source>
</reference>
<evidence type="ECO:0000313" key="1">
    <source>
        <dbReference type="EMBL" id="PIC50766.1"/>
    </source>
</evidence>
<dbReference type="EMBL" id="PDUG01000001">
    <property type="protein sequence ID" value="PIC50766.1"/>
    <property type="molecule type" value="Genomic_DNA"/>
</dbReference>
<name>A0A2G5VGP1_9PELO</name>
<sequence>MFVVLFVDGLYWTHVNVRSKVAIANSKHWAIFTTSDSLRRPDIVSIVFLVLDYTGHHSFYPKKVPFNPVAHFSEYVPRWPSGRRRETYVLIRATDRGFESRPGQYLFAFVFDLITASERCQ</sequence>
<accession>A0A2G5VGP1</accession>
<gene>
    <name evidence="1" type="primary">Cnig_chr_I.g1540</name>
    <name evidence="1" type="ORF">B9Z55_001540</name>
</gene>
<comment type="caution">
    <text evidence="1">The sequence shown here is derived from an EMBL/GenBank/DDBJ whole genome shotgun (WGS) entry which is preliminary data.</text>
</comment>
<proteinExistence type="predicted"/>
<keyword evidence="2" id="KW-1185">Reference proteome</keyword>
<dbReference type="Proteomes" id="UP000230233">
    <property type="component" value="Chromosome I"/>
</dbReference>
<protein>
    <submittedName>
        <fullName evidence="1">Uncharacterized protein</fullName>
    </submittedName>
</protein>
<organism evidence="1 2">
    <name type="scientific">Caenorhabditis nigoni</name>
    <dbReference type="NCBI Taxonomy" id="1611254"/>
    <lineage>
        <taxon>Eukaryota</taxon>
        <taxon>Metazoa</taxon>
        <taxon>Ecdysozoa</taxon>
        <taxon>Nematoda</taxon>
        <taxon>Chromadorea</taxon>
        <taxon>Rhabditida</taxon>
        <taxon>Rhabditina</taxon>
        <taxon>Rhabditomorpha</taxon>
        <taxon>Rhabditoidea</taxon>
        <taxon>Rhabditidae</taxon>
        <taxon>Peloderinae</taxon>
        <taxon>Caenorhabditis</taxon>
    </lineage>
</organism>
<evidence type="ECO:0000313" key="2">
    <source>
        <dbReference type="Proteomes" id="UP000230233"/>
    </source>
</evidence>